<evidence type="ECO:0000313" key="8">
    <source>
        <dbReference type="Proteomes" id="UP001230268"/>
    </source>
</evidence>
<evidence type="ECO:0000256" key="1">
    <source>
        <dbReference type="ARBA" id="ARBA00004141"/>
    </source>
</evidence>
<feature type="transmembrane region" description="Helical" evidence="5">
    <location>
        <begin position="97"/>
        <end position="116"/>
    </location>
</feature>
<dbReference type="EMBL" id="JAVEPI010000004">
    <property type="protein sequence ID" value="KAK1442424.1"/>
    <property type="molecule type" value="Genomic_DNA"/>
</dbReference>
<keyword evidence="3 5" id="KW-1133">Transmembrane helix</keyword>
<dbReference type="Proteomes" id="UP001230268">
    <property type="component" value="Unassembled WGS sequence"/>
</dbReference>
<feature type="domain" description="Sugar phosphate transporter" evidence="6">
    <location>
        <begin position="38"/>
        <end position="331"/>
    </location>
</feature>
<gene>
    <name evidence="7" type="ORF">BgAZ_404540</name>
</gene>
<sequence length="354" mass="39258">MAYGIDEFTQTAIYKRFKENPKIPKWIRDTPWSVVFGLTMWYALNCSYVMLNKVFLNAIPLQWTNSGAQLILGAILCGISWATGLRDVPRFTNKKKALMAFVPLGISNILVHYGAVISMGLGPVSFTQIIKASEPLFTSILSIIFLREILNIWTYLSLIPVVVGVSLASVKELEFTTAAFLFALASSIGGSVRFIIAKVALKNKEEIGENLTANNIYMVLTVVSGIMSVPIILGVESWKWASIWNEHTADMTGGDKAKYLLYALGSALSYYYYNDCSFYCLGQLNQVTHSMANAMKRVLVIVVSIIIFKNPINVLGSVGMVMAIVGAFLYSLAKQEVWKKWKKDGDHDGNDSKV</sequence>
<dbReference type="PANTHER" id="PTHR11132">
    <property type="entry name" value="SOLUTE CARRIER FAMILY 35"/>
    <property type="match status" value="1"/>
</dbReference>
<evidence type="ECO:0000256" key="2">
    <source>
        <dbReference type="ARBA" id="ARBA00022692"/>
    </source>
</evidence>
<dbReference type="InterPro" id="IPR037185">
    <property type="entry name" value="EmrE-like"/>
</dbReference>
<evidence type="ECO:0000256" key="3">
    <source>
        <dbReference type="ARBA" id="ARBA00022989"/>
    </source>
</evidence>
<dbReference type="InterPro" id="IPR050186">
    <property type="entry name" value="TPT_transporter"/>
</dbReference>
<organism evidence="7 8">
    <name type="scientific">Babesia gibsoni</name>
    <dbReference type="NCBI Taxonomy" id="33632"/>
    <lineage>
        <taxon>Eukaryota</taxon>
        <taxon>Sar</taxon>
        <taxon>Alveolata</taxon>
        <taxon>Apicomplexa</taxon>
        <taxon>Aconoidasida</taxon>
        <taxon>Piroplasmida</taxon>
        <taxon>Babesiidae</taxon>
        <taxon>Babesia</taxon>
    </lineage>
</organism>
<keyword evidence="4 5" id="KW-0472">Membrane</keyword>
<dbReference type="GO" id="GO:0016020">
    <property type="term" value="C:membrane"/>
    <property type="evidence" value="ECO:0007669"/>
    <property type="project" value="UniProtKB-SubCell"/>
</dbReference>
<keyword evidence="8" id="KW-1185">Reference proteome</keyword>
<dbReference type="AlphaFoldDB" id="A0AAD8LHQ6"/>
<feature type="transmembrane region" description="Helical" evidence="5">
    <location>
        <begin position="32"/>
        <end position="51"/>
    </location>
</feature>
<dbReference type="InterPro" id="IPR004853">
    <property type="entry name" value="Sugar_P_trans_dom"/>
</dbReference>
<evidence type="ECO:0000256" key="4">
    <source>
        <dbReference type="ARBA" id="ARBA00023136"/>
    </source>
</evidence>
<keyword evidence="2 5" id="KW-0812">Transmembrane</keyword>
<feature type="transmembrane region" description="Helical" evidence="5">
    <location>
        <begin position="63"/>
        <end position="85"/>
    </location>
</feature>
<accession>A0AAD8LHQ6</accession>
<dbReference type="SUPFAM" id="SSF103481">
    <property type="entry name" value="Multidrug resistance efflux transporter EmrE"/>
    <property type="match status" value="2"/>
</dbReference>
<feature type="transmembrane region" description="Helical" evidence="5">
    <location>
        <begin position="216"/>
        <end position="235"/>
    </location>
</feature>
<evidence type="ECO:0000313" key="7">
    <source>
        <dbReference type="EMBL" id="KAK1442424.1"/>
    </source>
</evidence>
<dbReference type="Gene3D" id="1.10.3730.20">
    <property type="match status" value="1"/>
</dbReference>
<name>A0AAD8LHQ6_BABGI</name>
<protein>
    <submittedName>
        <fullName evidence="7">Solute carrier family 35 like protein</fullName>
    </submittedName>
</protein>
<evidence type="ECO:0000256" key="5">
    <source>
        <dbReference type="SAM" id="Phobius"/>
    </source>
</evidence>
<reference evidence="7" key="1">
    <citation type="submission" date="2023-08" db="EMBL/GenBank/DDBJ databases">
        <title>Draft sequence of the Babesia gibsoni genome.</title>
        <authorList>
            <person name="Yamagishi J.Y."/>
            <person name="Xuan X.X."/>
        </authorList>
    </citation>
    <scope>NUCLEOTIDE SEQUENCE</scope>
    <source>
        <strain evidence="7">Azabu</strain>
    </source>
</reference>
<proteinExistence type="predicted"/>
<comment type="caution">
    <text evidence="7">The sequence shown here is derived from an EMBL/GenBank/DDBJ whole genome shotgun (WGS) entry which is preliminary data.</text>
</comment>
<evidence type="ECO:0000259" key="6">
    <source>
        <dbReference type="Pfam" id="PF03151"/>
    </source>
</evidence>
<feature type="transmembrane region" description="Helical" evidence="5">
    <location>
        <begin position="314"/>
        <end position="333"/>
    </location>
</feature>
<comment type="subcellular location">
    <subcellularLocation>
        <location evidence="1">Membrane</location>
        <topology evidence="1">Multi-pass membrane protein</topology>
    </subcellularLocation>
</comment>
<feature type="transmembrane region" description="Helical" evidence="5">
    <location>
        <begin position="175"/>
        <end position="196"/>
    </location>
</feature>
<dbReference type="Pfam" id="PF03151">
    <property type="entry name" value="TPT"/>
    <property type="match status" value="1"/>
</dbReference>